<keyword evidence="2 6" id="KW-0813">Transport</keyword>
<keyword evidence="7" id="KW-0378">Hydrolase</keyword>
<feature type="transmembrane region" description="Helical" evidence="6">
    <location>
        <begin position="289"/>
        <end position="308"/>
    </location>
</feature>
<feature type="transmembrane region" description="Helical" evidence="6">
    <location>
        <begin position="83"/>
        <end position="105"/>
    </location>
</feature>
<feature type="transmembrane region" description="Helical" evidence="6">
    <location>
        <begin position="50"/>
        <end position="71"/>
    </location>
</feature>
<dbReference type="PANTHER" id="PTHR11101">
    <property type="entry name" value="PHOSPHATE TRANSPORTER"/>
    <property type="match status" value="1"/>
</dbReference>
<feature type="transmembrane region" description="Helical" evidence="6">
    <location>
        <begin position="125"/>
        <end position="146"/>
    </location>
</feature>
<dbReference type="RefSeq" id="WP_115011765.1">
    <property type="nucleotide sequence ID" value="NZ_UGHV01000001.1"/>
</dbReference>
<dbReference type="InterPro" id="IPR001204">
    <property type="entry name" value="Phos_transporter"/>
</dbReference>
<feature type="transmembrane region" description="Helical" evidence="6">
    <location>
        <begin position="218"/>
        <end position="240"/>
    </location>
</feature>
<feature type="transmembrane region" description="Helical" evidence="6">
    <location>
        <begin position="378"/>
        <end position="397"/>
    </location>
</feature>
<name>A0A377J4Z4_9HELI</name>
<evidence type="ECO:0000256" key="4">
    <source>
        <dbReference type="ARBA" id="ARBA00022989"/>
    </source>
</evidence>
<protein>
    <recommendedName>
        <fullName evidence="6">Phosphate transporter</fullName>
    </recommendedName>
</protein>
<feature type="transmembrane region" description="Helical" evidence="6">
    <location>
        <begin position="186"/>
        <end position="206"/>
    </location>
</feature>
<sequence length="527" mass="56255">MDIKDIKKLQQGVNTQDNQIDRIKIGAVVLFMVAIALIAINFGGGSQPMLLAFATLVGGYMAMSIGANDVANNVGPAVGSQAITLAGAIIIAAICEASGAILAGGDVVNTIKSGIIDPKNISDSQVFLFVMLATLIAGAIWVHLATILRAPVSTTHSIVGGVLGAGIAAGGFGVANWWVLGTIASSWVLSPVLGGIIAVLFLLFIKRTITYKQDKKEAARKIVPILIFVMVWAFGIYLMLKGFSKLYSFSAWQAIGIAFVIAVVSYFITTPIIRKKAALLENTKESINTLFTVPLIFSAALLSFAHGANDVANAIGPLAAIHQALSESLESGGIAKANVPFWIMFVGGVGISLGLGLYGPRLIRTVGSEITELDRMRAFCIAMSAALTVLLASALGLPVSSTHIAIGAVIGVGFLREYIKGRYFEMCEQIIKAHKGKDQKTIETFLRNFAKANVKQKSAMLELLKDKAQGDDFYLNKKEKKELKKFYKHELVKRSEINRIIASWIITVPASGVLGALAFFIIQKVLG</sequence>
<dbReference type="GO" id="GO:0016020">
    <property type="term" value="C:membrane"/>
    <property type="evidence" value="ECO:0007669"/>
    <property type="project" value="UniProtKB-SubCell"/>
</dbReference>
<evidence type="ECO:0000313" key="7">
    <source>
        <dbReference type="EMBL" id="STO97531.1"/>
    </source>
</evidence>
<dbReference type="Proteomes" id="UP000254841">
    <property type="component" value="Unassembled WGS sequence"/>
</dbReference>
<comment type="similarity">
    <text evidence="6">Belongs to the inorganic phosphate transporter (PiT) (TC 2.A.20) family.</text>
</comment>
<comment type="subcellular location">
    <subcellularLocation>
        <location evidence="1 6">Membrane</location>
        <topology evidence="1 6">Multi-pass membrane protein</topology>
    </subcellularLocation>
</comment>
<dbReference type="AlphaFoldDB" id="A0A377J4Z4"/>
<dbReference type="EMBL" id="UGHV01000001">
    <property type="protein sequence ID" value="STO97531.1"/>
    <property type="molecule type" value="Genomic_DNA"/>
</dbReference>
<evidence type="ECO:0000256" key="3">
    <source>
        <dbReference type="ARBA" id="ARBA00022692"/>
    </source>
</evidence>
<organism evidence="7 8">
    <name type="scientific">Helicobacter canis</name>
    <dbReference type="NCBI Taxonomy" id="29419"/>
    <lineage>
        <taxon>Bacteria</taxon>
        <taxon>Pseudomonadati</taxon>
        <taxon>Campylobacterota</taxon>
        <taxon>Epsilonproteobacteria</taxon>
        <taxon>Campylobacterales</taxon>
        <taxon>Helicobacteraceae</taxon>
        <taxon>Helicobacter</taxon>
    </lineage>
</organism>
<dbReference type="GO" id="GO:0016787">
    <property type="term" value="F:hydrolase activity"/>
    <property type="evidence" value="ECO:0007669"/>
    <property type="project" value="UniProtKB-KW"/>
</dbReference>
<feature type="transmembrane region" description="Helical" evidence="6">
    <location>
        <begin position="403"/>
        <end position="419"/>
    </location>
</feature>
<evidence type="ECO:0000256" key="5">
    <source>
        <dbReference type="ARBA" id="ARBA00023136"/>
    </source>
</evidence>
<dbReference type="PANTHER" id="PTHR11101:SF80">
    <property type="entry name" value="PHOSPHATE TRANSPORTER"/>
    <property type="match status" value="1"/>
</dbReference>
<accession>A0A377J4Z4</accession>
<feature type="transmembrane region" description="Helical" evidence="6">
    <location>
        <begin position="501"/>
        <end position="522"/>
    </location>
</feature>
<dbReference type="Pfam" id="PF01384">
    <property type="entry name" value="PHO4"/>
    <property type="match status" value="1"/>
</dbReference>
<dbReference type="GO" id="GO:0005315">
    <property type="term" value="F:phosphate transmembrane transporter activity"/>
    <property type="evidence" value="ECO:0007669"/>
    <property type="project" value="InterPro"/>
</dbReference>
<dbReference type="OrthoDB" id="9779554at2"/>
<keyword evidence="3 6" id="KW-0812">Transmembrane</keyword>
<feature type="transmembrane region" description="Helical" evidence="6">
    <location>
        <begin position="158"/>
        <end position="180"/>
    </location>
</feature>
<dbReference type="GO" id="GO:0035435">
    <property type="term" value="P:phosphate ion transmembrane transport"/>
    <property type="evidence" value="ECO:0007669"/>
    <property type="project" value="TreeGrafter"/>
</dbReference>
<feature type="transmembrane region" description="Helical" evidence="6">
    <location>
        <begin position="339"/>
        <end position="358"/>
    </location>
</feature>
<gene>
    <name evidence="7" type="primary">cysP</name>
    <name evidence="7" type="ORF">NCTC12410_01362</name>
</gene>
<keyword evidence="6" id="KW-0592">Phosphate transport</keyword>
<evidence type="ECO:0000313" key="8">
    <source>
        <dbReference type="Proteomes" id="UP000254841"/>
    </source>
</evidence>
<keyword evidence="4 6" id="KW-1133">Transmembrane helix</keyword>
<feature type="transmembrane region" description="Helical" evidence="6">
    <location>
        <begin position="246"/>
        <end position="268"/>
    </location>
</feature>
<reference evidence="7 8" key="1">
    <citation type="submission" date="2018-06" db="EMBL/GenBank/DDBJ databases">
        <authorList>
            <consortium name="Pathogen Informatics"/>
            <person name="Doyle S."/>
        </authorList>
    </citation>
    <scope>NUCLEOTIDE SEQUENCE [LARGE SCALE GENOMIC DNA]</scope>
    <source>
        <strain evidence="7 8">NCTC12410</strain>
    </source>
</reference>
<evidence type="ECO:0000256" key="6">
    <source>
        <dbReference type="RuleBase" id="RU363058"/>
    </source>
</evidence>
<evidence type="ECO:0000256" key="1">
    <source>
        <dbReference type="ARBA" id="ARBA00004141"/>
    </source>
</evidence>
<keyword evidence="5 6" id="KW-0472">Membrane</keyword>
<evidence type="ECO:0000256" key="2">
    <source>
        <dbReference type="ARBA" id="ARBA00022448"/>
    </source>
</evidence>
<proteinExistence type="inferred from homology"/>
<feature type="transmembrane region" description="Helical" evidence="6">
    <location>
        <begin position="25"/>
        <end position="44"/>
    </location>
</feature>